<evidence type="ECO:0000256" key="3">
    <source>
        <dbReference type="ARBA" id="ARBA00022989"/>
    </source>
</evidence>
<dbReference type="InterPro" id="IPR049453">
    <property type="entry name" value="Memb_transporter_dom"/>
</dbReference>
<reference evidence="8" key="1">
    <citation type="journal article" date="2019" name="Int. J. Syst. Evol. Microbiol.">
        <title>The Global Catalogue of Microorganisms (GCM) 10K type strain sequencing project: providing services to taxonomists for standard genome sequencing and annotation.</title>
        <authorList>
            <consortium name="The Broad Institute Genomics Platform"/>
            <consortium name="The Broad Institute Genome Sequencing Center for Infectious Disease"/>
            <person name="Wu L."/>
            <person name="Ma J."/>
        </authorList>
    </citation>
    <scope>NUCLEOTIDE SEQUENCE [LARGE SCALE GENOMIC DNA]</scope>
    <source>
        <strain evidence="8">CECT 8010</strain>
    </source>
</reference>
<feature type="domain" description="Integral membrane bound transporter" evidence="6">
    <location>
        <begin position="25"/>
        <end position="147"/>
    </location>
</feature>
<evidence type="ECO:0000256" key="5">
    <source>
        <dbReference type="SAM" id="Phobius"/>
    </source>
</evidence>
<comment type="caution">
    <text evidence="7">The sequence shown here is derived from an EMBL/GenBank/DDBJ whole genome shotgun (WGS) entry which is preliminary data.</text>
</comment>
<evidence type="ECO:0000313" key="7">
    <source>
        <dbReference type="EMBL" id="MFC4230915.1"/>
    </source>
</evidence>
<dbReference type="RefSeq" id="WP_379012300.1">
    <property type="nucleotide sequence ID" value="NZ_JBHSDC010000002.1"/>
</dbReference>
<evidence type="ECO:0000313" key="8">
    <source>
        <dbReference type="Proteomes" id="UP001595906"/>
    </source>
</evidence>
<dbReference type="Pfam" id="PF13515">
    <property type="entry name" value="FUSC_2"/>
    <property type="match status" value="1"/>
</dbReference>
<protein>
    <submittedName>
        <fullName evidence="7">Aromatic acid exporter family protein</fullName>
    </submittedName>
</protein>
<accession>A0ABV8PUI0</accession>
<evidence type="ECO:0000256" key="2">
    <source>
        <dbReference type="ARBA" id="ARBA00022692"/>
    </source>
</evidence>
<keyword evidence="2 5" id="KW-0812">Transmembrane</keyword>
<feature type="transmembrane region" description="Helical" evidence="5">
    <location>
        <begin position="63"/>
        <end position="78"/>
    </location>
</feature>
<keyword evidence="4 5" id="KW-0472">Membrane</keyword>
<dbReference type="Proteomes" id="UP001595906">
    <property type="component" value="Unassembled WGS sequence"/>
</dbReference>
<sequence>MKITEVFTKSTLVYIAKCVTGTSLIFLLSYLFKYPAISWCLISLLLVLSPDNKEAMKLAMNRIKANLVGVSVAGVSLLLANNNVFLMCGALTATIILCYLFNLITPMRSALAATVIILLHEGGKHVWVAPLERVLQVLTGCLLALIITYVFHVRGNNSKVLDVISDAHE</sequence>
<name>A0ABV8PUI0_9BACT</name>
<comment type="subcellular location">
    <subcellularLocation>
        <location evidence="1">Membrane</location>
        <topology evidence="1">Multi-pass membrane protein</topology>
    </subcellularLocation>
</comment>
<evidence type="ECO:0000256" key="1">
    <source>
        <dbReference type="ARBA" id="ARBA00004141"/>
    </source>
</evidence>
<keyword evidence="8" id="KW-1185">Reference proteome</keyword>
<feature type="transmembrane region" description="Helical" evidence="5">
    <location>
        <begin position="36"/>
        <end position="51"/>
    </location>
</feature>
<evidence type="ECO:0000256" key="4">
    <source>
        <dbReference type="ARBA" id="ARBA00023136"/>
    </source>
</evidence>
<dbReference type="EMBL" id="JBHSDC010000002">
    <property type="protein sequence ID" value="MFC4230915.1"/>
    <property type="molecule type" value="Genomic_DNA"/>
</dbReference>
<keyword evidence="3 5" id="KW-1133">Transmembrane helix</keyword>
<organism evidence="7 8">
    <name type="scientific">Parasediminibacterium paludis</name>
    <dbReference type="NCBI Taxonomy" id="908966"/>
    <lineage>
        <taxon>Bacteria</taxon>
        <taxon>Pseudomonadati</taxon>
        <taxon>Bacteroidota</taxon>
        <taxon>Chitinophagia</taxon>
        <taxon>Chitinophagales</taxon>
        <taxon>Chitinophagaceae</taxon>
        <taxon>Parasediminibacterium</taxon>
    </lineage>
</organism>
<proteinExistence type="predicted"/>
<feature type="transmembrane region" description="Helical" evidence="5">
    <location>
        <begin position="134"/>
        <end position="151"/>
    </location>
</feature>
<gene>
    <name evidence="7" type="ORF">ACFOW1_03360</name>
</gene>
<evidence type="ECO:0000259" key="6">
    <source>
        <dbReference type="Pfam" id="PF13515"/>
    </source>
</evidence>